<evidence type="ECO:0000259" key="12">
    <source>
        <dbReference type="PROSITE" id="PS51915"/>
    </source>
</evidence>
<feature type="domain" description="C2H2-type" evidence="11">
    <location>
        <begin position="346"/>
        <end position="374"/>
    </location>
</feature>
<feature type="binding site" evidence="10">
    <location>
        <position position="58"/>
    </location>
    <ligand>
        <name>Zn(2+)</name>
        <dbReference type="ChEBI" id="CHEBI:29105"/>
    </ligand>
</feature>
<dbReference type="FunFam" id="3.30.160.60:FF:000060">
    <property type="entry name" value="zinc finger protein 436"/>
    <property type="match status" value="1"/>
</dbReference>
<keyword evidence="2 10" id="KW-0479">Metal-binding</keyword>
<dbReference type="InterPro" id="IPR013087">
    <property type="entry name" value="Znf_C2H2_type"/>
</dbReference>
<dbReference type="InterPro" id="IPR036236">
    <property type="entry name" value="Znf_C2H2_sf"/>
</dbReference>
<feature type="binding site" evidence="10">
    <location>
        <position position="20"/>
    </location>
    <ligand>
        <name>Zn(2+)</name>
        <dbReference type="ChEBI" id="CHEBI:29105"/>
    </ligand>
</feature>
<evidence type="ECO:0000256" key="9">
    <source>
        <dbReference type="PROSITE-ProRule" id="PRU00042"/>
    </source>
</evidence>
<comment type="subcellular location">
    <subcellularLocation>
        <location evidence="1">Nucleus</location>
    </subcellularLocation>
</comment>
<dbReference type="Gene3D" id="3.40.1800.20">
    <property type="match status" value="1"/>
</dbReference>
<dbReference type="InterPro" id="IPR012934">
    <property type="entry name" value="Znf_AD"/>
</dbReference>
<name>A0A9P0FHL9_BRAAE</name>
<dbReference type="AlphaFoldDB" id="A0A9P0FHL9"/>
<proteinExistence type="predicted"/>
<dbReference type="SUPFAM" id="SSF57667">
    <property type="entry name" value="beta-beta-alpha zinc fingers"/>
    <property type="match status" value="5"/>
</dbReference>
<feature type="domain" description="ZAD" evidence="12">
    <location>
        <begin position="15"/>
        <end position="85"/>
    </location>
</feature>
<evidence type="ECO:0000256" key="8">
    <source>
        <dbReference type="ARBA" id="ARBA00023242"/>
    </source>
</evidence>
<evidence type="ECO:0000259" key="11">
    <source>
        <dbReference type="PROSITE" id="PS50157"/>
    </source>
</evidence>
<dbReference type="GO" id="GO:0005654">
    <property type="term" value="C:nucleoplasm"/>
    <property type="evidence" value="ECO:0007669"/>
    <property type="project" value="TreeGrafter"/>
</dbReference>
<organism evidence="13 14">
    <name type="scientific">Brassicogethes aeneus</name>
    <name type="common">Rape pollen beetle</name>
    <name type="synonym">Meligethes aeneus</name>
    <dbReference type="NCBI Taxonomy" id="1431903"/>
    <lineage>
        <taxon>Eukaryota</taxon>
        <taxon>Metazoa</taxon>
        <taxon>Ecdysozoa</taxon>
        <taxon>Arthropoda</taxon>
        <taxon>Hexapoda</taxon>
        <taxon>Insecta</taxon>
        <taxon>Pterygota</taxon>
        <taxon>Neoptera</taxon>
        <taxon>Endopterygota</taxon>
        <taxon>Coleoptera</taxon>
        <taxon>Polyphaga</taxon>
        <taxon>Cucujiformia</taxon>
        <taxon>Nitidulidae</taxon>
        <taxon>Meligethinae</taxon>
        <taxon>Brassicogethes</taxon>
    </lineage>
</organism>
<evidence type="ECO:0000256" key="1">
    <source>
        <dbReference type="ARBA" id="ARBA00004123"/>
    </source>
</evidence>
<evidence type="ECO:0000313" key="14">
    <source>
        <dbReference type="Proteomes" id="UP001154078"/>
    </source>
</evidence>
<dbReference type="Pfam" id="PF07776">
    <property type="entry name" value="zf-AD"/>
    <property type="match status" value="1"/>
</dbReference>
<evidence type="ECO:0000256" key="7">
    <source>
        <dbReference type="ARBA" id="ARBA00023163"/>
    </source>
</evidence>
<dbReference type="FunFam" id="3.30.160.60:FF:000016">
    <property type="entry name" value="zinc finger protein 37 homolog"/>
    <property type="match status" value="1"/>
</dbReference>
<dbReference type="FunFam" id="3.30.160.60:FF:000065">
    <property type="entry name" value="B-cell CLL/lymphoma 6, member B"/>
    <property type="match status" value="1"/>
</dbReference>
<dbReference type="FunFam" id="3.30.160.60:FF:000624">
    <property type="entry name" value="zinc finger protein 697"/>
    <property type="match status" value="1"/>
</dbReference>
<dbReference type="GO" id="GO:0000978">
    <property type="term" value="F:RNA polymerase II cis-regulatory region sequence-specific DNA binding"/>
    <property type="evidence" value="ECO:0007669"/>
    <property type="project" value="TreeGrafter"/>
</dbReference>
<keyword evidence="7" id="KW-0804">Transcription</keyword>
<dbReference type="Pfam" id="PF13894">
    <property type="entry name" value="zf-C2H2_4"/>
    <property type="match status" value="1"/>
</dbReference>
<dbReference type="GO" id="GO:0001227">
    <property type="term" value="F:DNA-binding transcription repressor activity, RNA polymerase II-specific"/>
    <property type="evidence" value="ECO:0007669"/>
    <property type="project" value="TreeGrafter"/>
</dbReference>
<feature type="domain" description="C2H2-type" evidence="11">
    <location>
        <begin position="375"/>
        <end position="402"/>
    </location>
</feature>
<dbReference type="FunFam" id="3.30.160.60:FF:000264">
    <property type="entry name" value="Zinc finger protein 236"/>
    <property type="match status" value="1"/>
</dbReference>
<feature type="domain" description="C2H2-type" evidence="11">
    <location>
        <begin position="234"/>
        <end position="261"/>
    </location>
</feature>
<accession>A0A9P0FHL9</accession>
<dbReference type="SMART" id="SM00355">
    <property type="entry name" value="ZnF_C2H2"/>
    <property type="match status" value="10"/>
</dbReference>
<keyword evidence="4 9" id="KW-0863">Zinc-finger</keyword>
<dbReference type="EMBL" id="OV121136">
    <property type="protein sequence ID" value="CAH0557195.1"/>
    <property type="molecule type" value="Genomic_DNA"/>
</dbReference>
<feature type="domain" description="C2H2-type" evidence="11">
    <location>
        <begin position="262"/>
        <end position="289"/>
    </location>
</feature>
<dbReference type="OrthoDB" id="7734462at2759"/>
<keyword evidence="6" id="KW-0805">Transcription regulation</keyword>
<dbReference type="GO" id="GO:0008270">
    <property type="term" value="F:zinc ion binding"/>
    <property type="evidence" value="ECO:0007669"/>
    <property type="project" value="UniProtKB-UniRule"/>
</dbReference>
<evidence type="ECO:0000313" key="13">
    <source>
        <dbReference type="EMBL" id="CAH0557195.1"/>
    </source>
</evidence>
<dbReference type="Proteomes" id="UP001154078">
    <property type="component" value="Chromosome 5"/>
</dbReference>
<evidence type="ECO:0000256" key="5">
    <source>
        <dbReference type="ARBA" id="ARBA00022833"/>
    </source>
</evidence>
<evidence type="ECO:0000256" key="4">
    <source>
        <dbReference type="ARBA" id="ARBA00022771"/>
    </source>
</evidence>
<feature type="domain" description="C2H2-type" evidence="11">
    <location>
        <begin position="290"/>
        <end position="317"/>
    </location>
</feature>
<dbReference type="Gene3D" id="3.30.160.60">
    <property type="entry name" value="Classic Zinc Finger"/>
    <property type="match status" value="9"/>
</dbReference>
<evidence type="ECO:0000256" key="3">
    <source>
        <dbReference type="ARBA" id="ARBA00022737"/>
    </source>
</evidence>
<evidence type="ECO:0000256" key="10">
    <source>
        <dbReference type="PROSITE-ProRule" id="PRU01263"/>
    </source>
</evidence>
<feature type="domain" description="C2H2-type" evidence="11">
    <location>
        <begin position="462"/>
        <end position="490"/>
    </location>
</feature>
<dbReference type="Pfam" id="PF00096">
    <property type="entry name" value="zf-C2H2"/>
    <property type="match status" value="5"/>
</dbReference>
<keyword evidence="14" id="KW-1185">Reference proteome</keyword>
<reference evidence="13" key="1">
    <citation type="submission" date="2021-12" db="EMBL/GenBank/DDBJ databases">
        <authorList>
            <person name="King R."/>
        </authorList>
    </citation>
    <scope>NUCLEOTIDE SEQUENCE</scope>
</reference>
<evidence type="ECO:0000256" key="6">
    <source>
        <dbReference type="ARBA" id="ARBA00023015"/>
    </source>
</evidence>
<feature type="domain" description="C2H2-type" evidence="11">
    <location>
        <begin position="403"/>
        <end position="430"/>
    </location>
</feature>
<keyword evidence="3" id="KW-0677">Repeat</keyword>
<dbReference type="PANTHER" id="PTHR24399:SF23">
    <property type="entry name" value="C2H2-TYPE DOMAIN-CONTAINING PROTEIN"/>
    <property type="match status" value="1"/>
</dbReference>
<feature type="domain" description="C2H2-type" evidence="11">
    <location>
        <begin position="318"/>
        <end position="345"/>
    </location>
</feature>
<sequence length="508" mass="59148">MPKPNMKTAKLDFNKICRTCLSNRGHLREIFSTKIPRMIENLTSLEVSKGDNLPTSICVNCFHLIAKLYTFKKKIERSDRILRKNKFIQSDILNIALNDAQIDENTNNKLEYEECDSEEDIPLSKRLQLEKLKKEQTTTEIITMENVEIVETNLFSDGPPPLVPLEPKKIVGGVKIPDLPKDTPPLIPIKPLVNLETVIKQKDIKLQCNNCGQDFQSLADLKDHKLKVCQQNSLQCNICKKEFKERKKLIGHLKGHMVVKDYRCNICGKCYPNNSSFSVHMRTHTGEKPFKCEVCNKAFVRWGGVVGHMKTHETEKPYKCDKCDKTFKIPSNLERHKVLHADILPYCCSYCGKTFSQSDNLMLHVRSYHTKERPFLCNECGKGFVSSTRLKRHMWVHTGYKPYQCDLCMKAYTNSSDLKNHRNQHYGQNSKRDKPYACLSCNMRFYHPCRLQRHVKIHEKPYLCEICLKSFSTETFLHKHVQTKHNREMVEEVLLEDEDVNNIFVQYE</sequence>
<feature type="binding site" evidence="10">
    <location>
        <position position="17"/>
    </location>
    <ligand>
        <name>Zn(2+)</name>
        <dbReference type="ChEBI" id="CHEBI:29105"/>
    </ligand>
</feature>
<evidence type="ECO:0000256" key="2">
    <source>
        <dbReference type="ARBA" id="ARBA00022723"/>
    </source>
</evidence>
<feature type="binding site" evidence="10">
    <location>
        <position position="61"/>
    </location>
    <ligand>
        <name>Zn(2+)</name>
        <dbReference type="ChEBI" id="CHEBI:29105"/>
    </ligand>
</feature>
<dbReference type="SUPFAM" id="SSF57716">
    <property type="entry name" value="Glucocorticoid receptor-like (DNA-binding domain)"/>
    <property type="match status" value="1"/>
</dbReference>
<dbReference type="SMART" id="SM00868">
    <property type="entry name" value="zf-AD"/>
    <property type="match status" value="1"/>
</dbReference>
<dbReference type="FunFam" id="3.30.160.60:FF:000072">
    <property type="entry name" value="zinc finger protein 143 isoform X1"/>
    <property type="match status" value="1"/>
</dbReference>
<gene>
    <name evidence="13" type="ORF">MELIAE_LOCUS7965</name>
</gene>
<keyword evidence="8" id="KW-0539">Nucleus</keyword>
<dbReference type="PROSITE" id="PS51915">
    <property type="entry name" value="ZAD"/>
    <property type="match status" value="1"/>
</dbReference>
<dbReference type="PROSITE" id="PS50157">
    <property type="entry name" value="ZINC_FINGER_C2H2_2"/>
    <property type="match status" value="9"/>
</dbReference>
<dbReference type="Pfam" id="PF13912">
    <property type="entry name" value="zf-C2H2_6"/>
    <property type="match status" value="1"/>
</dbReference>
<dbReference type="PANTHER" id="PTHR24399">
    <property type="entry name" value="ZINC FINGER AND BTB DOMAIN-CONTAINING"/>
    <property type="match status" value="1"/>
</dbReference>
<feature type="domain" description="C2H2-type" evidence="11">
    <location>
        <begin position="436"/>
        <end position="458"/>
    </location>
</feature>
<keyword evidence="5 10" id="KW-0862">Zinc</keyword>
<protein>
    <submittedName>
        <fullName evidence="13">Uncharacterized protein</fullName>
    </submittedName>
</protein>
<dbReference type="PROSITE" id="PS00028">
    <property type="entry name" value="ZINC_FINGER_C2H2_1"/>
    <property type="match status" value="8"/>
</dbReference>